<organism evidence="1 2">
    <name type="scientific">Bacteroides pyogenes F0041</name>
    <dbReference type="NCBI Taxonomy" id="1321819"/>
    <lineage>
        <taxon>Bacteria</taxon>
        <taxon>Pseudomonadati</taxon>
        <taxon>Bacteroidota</taxon>
        <taxon>Bacteroidia</taxon>
        <taxon>Bacteroidales</taxon>
        <taxon>Bacteroidaceae</taxon>
        <taxon>Bacteroides</taxon>
    </lineage>
</organism>
<accession>U2C607</accession>
<dbReference type="HOGENOM" id="CLU_3247472_0_0_10"/>
<dbReference type="Proteomes" id="UP000016496">
    <property type="component" value="Unassembled WGS sequence"/>
</dbReference>
<dbReference type="AlphaFoldDB" id="U2C607"/>
<protein>
    <submittedName>
        <fullName evidence="1">Uncharacterized protein</fullName>
    </submittedName>
</protein>
<reference evidence="1 2" key="1">
    <citation type="submission" date="2013-08" db="EMBL/GenBank/DDBJ databases">
        <authorList>
            <person name="Weinstock G."/>
            <person name="Sodergren E."/>
            <person name="Wylie T."/>
            <person name="Fulton L."/>
            <person name="Fulton R."/>
            <person name="Fronick C."/>
            <person name="O'Laughlin M."/>
            <person name="Godfrey J."/>
            <person name="Miner T."/>
            <person name="Herter B."/>
            <person name="Appelbaum E."/>
            <person name="Cordes M."/>
            <person name="Lek S."/>
            <person name="Wollam A."/>
            <person name="Pepin K.H."/>
            <person name="Palsikar V.B."/>
            <person name="Mitreva M."/>
            <person name="Wilson R.K."/>
        </authorList>
    </citation>
    <scope>NUCLEOTIDE SEQUENCE [LARGE SCALE GENOMIC DNA]</scope>
    <source>
        <strain evidence="1 2">F0041</strain>
    </source>
</reference>
<proteinExistence type="predicted"/>
<evidence type="ECO:0000313" key="2">
    <source>
        <dbReference type="Proteomes" id="UP000016496"/>
    </source>
</evidence>
<name>U2C607_9BACE</name>
<gene>
    <name evidence="1" type="ORF">HMPREF1981_01213</name>
</gene>
<dbReference type="EMBL" id="AWSV01000063">
    <property type="protein sequence ID" value="ERI85924.1"/>
    <property type="molecule type" value="Genomic_DNA"/>
</dbReference>
<evidence type="ECO:0000313" key="1">
    <source>
        <dbReference type="EMBL" id="ERI85924.1"/>
    </source>
</evidence>
<sequence length="42" mass="5098">MLFLKRGGAFYCFWSIGEKNTTGFEIKARRLFFKARRLFFRS</sequence>
<comment type="caution">
    <text evidence="1">The sequence shown here is derived from an EMBL/GenBank/DDBJ whole genome shotgun (WGS) entry which is preliminary data.</text>
</comment>